<feature type="domain" description="G-protein coupled receptors family 1 profile" evidence="11">
    <location>
        <begin position="1205"/>
        <end position="1463"/>
    </location>
</feature>
<evidence type="ECO:0000256" key="4">
    <source>
        <dbReference type="ARBA" id="ARBA00023136"/>
    </source>
</evidence>
<comment type="caution">
    <text evidence="12">The sequence shown here is derived from an EMBL/GenBank/DDBJ whole genome shotgun (WGS) entry which is preliminary data.</text>
</comment>
<feature type="transmembrane region" description="Helical" evidence="8">
    <location>
        <begin position="1361"/>
        <end position="1386"/>
    </location>
</feature>
<name>A0A815GNS2_ADIRI</name>
<feature type="disulfide bond" evidence="6">
    <location>
        <begin position="953"/>
        <end position="962"/>
    </location>
</feature>
<comment type="caution">
    <text evidence="6">Lacks conserved residue(s) required for the propagation of feature annotation.</text>
</comment>
<dbReference type="InterPro" id="IPR000742">
    <property type="entry name" value="EGF"/>
</dbReference>
<dbReference type="InterPro" id="IPR017452">
    <property type="entry name" value="GPCR_Rhodpsn_7TM"/>
</dbReference>
<dbReference type="SMART" id="SM00192">
    <property type="entry name" value="LDLa"/>
    <property type="match status" value="3"/>
</dbReference>
<evidence type="ECO:0000256" key="7">
    <source>
        <dbReference type="PROSITE-ProRule" id="PRU00124"/>
    </source>
</evidence>
<sequence length="1487" mass="173291">MKLIQLFIFLSTYRTCSTRYSFYQSNNKQTFDCLYSHIQYSYETKNGAYLTLYHLVPYCRRLNESETLVSIPDENVQNKISFKDLSRNGITSSQLLDWFAPIDIAEEYEINGKYSDEFFYNCSSPWFGSTCQYQLIDDKQVSFGRLVRLTFRARGSPPPNISGFPVGTCYPFLTSCIRGPSPICLDWREICNGIYDCVDGTDEQFCHLLKQNQCANDEFQCQRSKECIPRVFLKDQEDSLDCLDGSDEVESVVFEPGNVCFRLATFECEEIAYGVYNYFSCGDGEIKLHSMPRFDYFCSNLRDQHTTMTLFTSFDYISNFACRQFLICSIRPDRIKFLSHLQNQIHCNVSLEQCPLEWLVFPQYPILYSFFQFVYFTNRTISPSSDDVTPDLVCFNVTRCPAYLFCSVDIGMRSGLHCCNARNITRGKMYYWRSFQNIFPSVLQNCFRTTRNENYLSIDKERNPSGSIDNQWVNSPKTFVFGYFCNDYINIKDNTETDDNDETDCHFWPCNNPYTRCDRYLHCLNGIDELNCPNSPCLSNELSCEETVWESSDIHHCLSVAHLVDDYTKFDPRTFSRVIFFKNETIENVTDYLFWNDTKCITMEHLYHGHFVSSTGNEDVCLIPKYPKSARYGDCMFSRNNKILCRFDSHAYYASRQRPFLQSSRLGYFPMIKSEILNQSSEVSIKEPTFIYLDANEVRSWYCNRGFAVLYRNNQTMECLCPPAYFGPRCQWQNQRVSLTFRLKHFAFTYEMPIFQVILMLIDDQGQISPYHEQTIHLPKRDCGIKYNFYLLYPSQPKNSSMNYSVRIDVFNRRSLTHWASWHLPILFPFLPVNRISAYLLIPLNPQETEFSCPLSCENHGKCLKYANTNLSYFCQCDSGYSGSNCQLKHNCSCSADSFCLSSSICICPLYKFGSKCSLTRQVCQSSENPCKNGGQCVPIDDRLALNNFTCLCKEEFFGDQCENVQNRIDIEFNAHKIAMDSPILIHLITIYETSNHSHSTILKQMKYGQNQLTIRTTNPFHLVFVEILQEGFYLIVKREQFIKFEHIQTKLSVNSRCTFVNELLNESSHYLYRMKFYPQLCRQNKQLMCFYDEIYMCICDEDRFSNCFSFNRNTTYDCDQSENPCENNGKCFITNRTCSSTLKCLCSGCFYGTKCQFTTEGFVLSLDYILSYHIKPKLSFSHQPFIVKMSVGIVTVMFLMGFIGGLLLIATFRENNTRTTGCGLYLFASGWTSIFIVCVLVMKFSQLLLLQLKSYDNLFILRFNCILLDALIKILLAINDWLDGCVSIERVITVKQGIKFDKKKSKRMAKWMILFVTLLSIFTHLHDPLHRQLIEDIDIDEERIWCITQYSPSTSIYNSFITLFHFLAPFTINFFSTIIIIIAIARNRSVAQQRLTYVEHLKLQFNEHKHHFIASFTLVFLGLPRLVISFISGCMKSPSNSWLFLSGYLVSFLPSMMTFVVYVLPSKTYKNEFNNVVRKTLQQFHR</sequence>
<reference evidence="12" key="1">
    <citation type="submission" date="2021-02" db="EMBL/GenBank/DDBJ databases">
        <authorList>
            <person name="Nowell W R."/>
        </authorList>
    </citation>
    <scope>NUCLEOTIDE SEQUENCE</scope>
</reference>
<dbReference type="PROSITE" id="PS50262">
    <property type="entry name" value="G_PROTEIN_RECEP_F1_2"/>
    <property type="match status" value="1"/>
</dbReference>
<dbReference type="Pfam" id="PF00057">
    <property type="entry name" value="Ldl_recept_a"/>
    <property type="match status" value="1"/>
</dbReference>
<dbReference type="EMBL" id="CAJNOJ010000255">
    <property type="protein sequence ID" value="CAF1342499.1"/>
    <property type="molecule type" value="Genomic_DNA"/>
</dbReference>
<evidence type="ECO:0000256" key="8">
    <source>
        <dbReference type="SAM" id="Phobius"/>
    </source>
</evidence>
<dbReference type="CDD" id="cd00054">
    <property type="entry name" value="EGF_CA"/>
    <property type="match status" value="2"/>
</dbReference>
<dbReference type="Proteomes" id="UP000663852">
    <property type="component" value="Unassembled WGS sequence"/>
</dbReference>
<dbReference type="Gene3D" id="1.20.1070.10">
    <property type="entry name" value="Rhodopsin 7-helix transmembrane proteins"/>
    <property type="match status" value="1"/>
</dbReference>
<dbReference type="GO" id="GO:0016020">
    <property type="term" value="C:membrane"/>
    <property type="evidence" value="ECO:0007669"/>
    <property type="project" value="UniProtKB-SubCell"/>
</dbReference>
<feature type="transmembrane region" description="Helical" evidence="8">
    <location>
        <begin position="1225"/>
        <end position="1248"/>
    </location>
</feature>
<evidence type="ECO:0000259" key="10">
    <source>
        <dbReference type="PROSITE" id="PS50026"/>
    </source>
</evidence>
<keyword evidence="4 8" id="KW-0472">Membrane</keyword>
<gene>
    <name evidence="12" type="ORF">EDS130_LOCUS32818</name>
</gene>
<keyword evidence="9" id="KW-0732">Signal</keyword>
<dbReference type="InterPro" id="IPR002172">
    <property type="entry name" value="LDrepeatLR_classA_rpt"/>
</dbReference>
<evidence type="ECO:0000259" key="11">
    <source>
        <dbReference type="PROSITE" id="PS50262"/>
    </source>
</evidence>
<feature type="signal peptide" evidence="9">
    <location>
        <begin position="1"/>
        <end position="18"/>
    </location>
</feature>
<feature type="chain" id="PRO_5032806470" evidence="9">
    <location>
        <begin position="19"/>
        <end position="1487"/>
    </location>
</feature>
<dbReference type="PROSITE" id="PS00022">
    <property type="entry name" value="EGF_1"/>
    <property type="match status" value="4"/>
</dbReference>
<dbReference type="Gene3D" id="4.10.400.10">
    <property type="entry name" value="Low-density Lipoprotein Receptor"/>
    <property type="match status" value="1"/>
</dbReference>
<evidence type="ECO:0000256" key="6">
    <source>
        <dbReference type="PROSITE-ProRule" id="PRU00076"/>
    </source>
</evidence>
<feature type="transmembrane region" description="Helical" evidence="8">
    <location>
        <begin position="1186"/>
        <end position="1213"/>
    </location>
</feature>
<evidence type="ECO:0000256" key="5">
    <source>
        <dbReference type="ARBA" id="ARBA00023157"/>
    </source>
</evidence>
<feature type="disulfide bond" evidence="6">
    <location>
        <begin position="877"/>
        <end position="886"/>
    </location>
</feature>
<organism evidence="12 13">
    <name type="scientific">Adineta ricciae</name>
    <name type="common">Rotifer</name>
    <dbReference type="NCBI Taxonomy" id="249248"/>
    <lineage>
        <taxon>Eukaryota</taxon>
        <taxon>Metazoa</taxon>
        <taxon>Spiralia</taxon>
        <taxon>Gnathifera</taxon>
        <taxon>Rotifera</taxon>
        <taxon>Eurotatoria</taxon>
        <taxon>Bdelloidea</taxon>
        <taxon>Adinetida</taxon>
        <taxon>Adinetidae</taxon>
        <taxon>Adineta</taxon>
    </lineage>
</organism>
<dbReference type="InterPro" id="IPR051830">
    <property type="entry name" value="NOTCH_homolog"/>
</dbReference>
<protein>
    <submittedName>
        <fullName evidence="12">Uncharacterized protein</fullName>
    </submittedName>
</protein>
<evidence type="ECO:0000256" key="2">
    <source>
        <dbReference type="ARBA" id="ARBA00022692"/>
    </source>
</evidence>
<feature type="disulfide bond" evidence="7">
    <location>
        <begin position="191"/>
        <end position="206"/>
    </location>
</feature>
<comment type="subcellular location">
    <subcellularLocation>
        <location evidence="1">Membrane</location>
    </subcellularLocation>
</comment>
<feature type="transmembrane region" description="Helical" evidence="8">
    <location>
        <begin position="1309"/>
        <end position="1326"/>
    </location>
</feature>
<feature type="transmembrane region" description="Helical" evidence="8">
    <location>
        <begin position="1260"/>
        <end position="1279"/>
    </location>
</feature>
<keyword evidence="5 6" id="KW-1015">Disulfide bond</keyword>
<dbReference type="PROSITE" id="PS50068">
    <property type="entry name" value="LDLRA_2"/>
    <property type="match status" value="2"/>
</dbReference>
<dbReference type="CDD" id="cd00112">
    <property type="entry name" value="LDLa"/>
    <property type="match status" value="1"/>
</dbReference>
<evidence type="ECO:0000256" key="3">
    <source>
        <dbReference type="ARBA" id="ARBA00022989"/>
    </source>
</evidence>
<dbReference type="PANTHER" id="PTHR24033">
    <property type="entry name" value="EGF-LIKE DOMAIN-CONTAINING PROTEIN"/>
    <property type="match status" value="1"/>
</dbReference>
<feature type="domain" description="EGF-like" evidence="10">
    <location>
        <begin position="920"/>
        <end position="963"/>
    </location>
</feature>
<feature type="disulfide bond" evidence="6">
    <location>
        <begin position="853"/>
        <end position="863"/>
    </location>
</feature>
<dbReference type="InterPro" id="IPR036055">
    <property type="entry name" value="LDL_receptor-like_sf"/>
</dbReference>
<dbReference type="SUPFAM" id="SSF57424">
    <property type="entry name" value="LDL receptor-like module"/>
    <property type="match status" value="2"/>
</dbReference>
<accession>A0A815GNS2</accession>
<feature type="transmembrane region" description="Helical" evidence="8">
    <location>
        <begin position="1413"/>
        <end position="1432"/>
    </location>
</feature>
<evidence type="ECO:0000256" key="9">
    <source>
        <dbReference type="SAM" id="SignalP"/>
    </source>
</evidence>
<dbReference type="PANTHER" id="PTHR24033:SF151">
    <property type="entry name" value="NOTCH 2"/>
    <property type="match status" value="1"/>
</dbReference>
<evidence type="ECO:0000313" key="12">
    <source>
        <dbReference type="EMBL" id="CAF1342499.1"/>
    </source>
</evidence>
<dbReference type="SUPFAM" id="SSF81321">
    <property type="entry name" value="Family A G protein-coupled receptor-like"/>
    <property type="match status" value="1"/>
</dbReference>
<keyword evidence="2 8" id="KW-0812">Transmembrane</keyword>
<evidence type="ECO:0000256" key="1">
    <source>
        <dbReference type="ARBA" id="ARBA00004370"/>
    </source>
</evidence>
<evidence type="ECO:0000313" key="13">
    <source>
        <dbReference type="Proteomes" id="UP000663852"/>
    </source>
</evidence>
<feature type="transmembrane region" description="Helical" evidence="8">
    <location>
        <begin position="1444"/>
        <end position="1465"/>
    </location>
</feature>
<dbReference type="PROSITE" id="PS01186">
    <property type="entry name" value="EGF_2"/>
    <property type="match status" value="1"/>
</dbReference>
<dbReference type="Pfam" id="PF00008">
    <property type="entry name" value="EGF"/>
    <property type="match status" value="1"/>
</dbReference>
<dbReference type="PROSITE" id="PS50026">
    <property type="entry name" value="EGF_3"/>
    <property type="match status" value="2"/>
</dbReference>
<dbReference type="SUPFAM" id="SSF57196">
    <property type="entry name" value="EGF/Laminin"/>
    <property type="match status" value="2"/>
</dbReference>
<keyword evidence="6" id="KW-0245">EGF-like domain</keyword>
<feature type="domain" description="EGF-like" evidence="10">
    <location>
        <begin position="849"/>
        <end position="887"/>
    </location>
</feature>
<dbReference type="SMART" id="SM00181">
    <property type="entry name" value="EGF"/>
    <property type="match status" value="3"/>
</dbReference>
<proteinExistence type="predicted"/>
<dbReference type="Gene3D" id="2.10.25.10">
    <property type="entry name" value="Laminin"/>
    <property type="match status" value="2"/>
</dbReference>
<keyword evidence="3 8" id="KW-1133">Transmembrane helix</keyword>